<organism evidence="2 3">
    <name type="scientific">Leucobacter chromiireducens subsp. chromiireducens</name>
    <dbReference type="NCBI Taxonomy" id="660067"/>
    <lineage>
        <taxon>Bacteria</taxon>
        <taxon>Bacillati</taxon>
        <taxon>Actinomycetota</taxon>
        <taxon>Actinomycetes</taxon>
        <taxon>Micrococcales</taxon>
        <taxon>Microbacteriaceae</taxon>
        <taxon>Leucobacter</taxon>
    </lineage>
</organism>
<keyword evidence="3" id="KW-1185">Reference proteome</keyword>
<evidence type="ECO:0000313" key="2">
    <source>
        <dbReference type="EMBL" id="MBL3690722.1"/>
    </source>
</evidence>
<feature type="region of interest" description="Disordered" evidence="1">
    <location>
        <begin position="102"/>
        <end position="129"/>
    </location>
</feature>
<comment type="caution">
    <text evidence="2">The sequence shown here is derived from an EMBL/GenBank/DDBJ whole genome shotgun (WGS) entry which is preliminary data.</text>
</comment>
<evidence type="ECO:0000313" key="3">
    <source>
        <dbReference type="Proteomes" id="UP001646141"/>
    </source>
</evidence>
<protein>
    <recommendedName>
        <fullName evidence="4">DUF559 domain-containing protein</fullName>
    </recommendedName>
</protein>
<reference evidence="2 3" key="1">
    <citation type="submission" date="2018-09" db="EMBL/GenBank/DDBJ databases">
        <title>Comparative genomics of Leucobacter spp.</title>
        <authorList>
            <person name="Reis A.C."/>
            <person name="Kolvenbach B.A."/>
            <person name="Corvini P.F.X."/>
            <person name="Nunes O.C."/>
        </authorList>
    </citation>
    <scope>NUCLEOTIDE SEQUENCE [LARGE SCALE GENOMIC DNA]</scope>
    <source>
        <strain evidence="2 3">L-1</strain>
    </source>
</reference>
<feature type="region of interest" description="Disordered" evidence="1">
    <location>
        <begin position="253"/>
        <end position="273"/>
    </location>
</feature>
<evidence type="ECO:0000256" key="1">
    <source>
        <dbReference type="SAM" id="MobiDB-lite"/>
    </source>
</evidence>
<evidence type="ECO:0008006" key="4">
    <source>
        <dbReference type="Google" id="ProtNLM"/>
    </source>
</evidence>
<name>A0ABS1SU70_9MICO</name>
<sequence>MALGAYLPPGAFFSHRTAAALWRLPISPPHAHPERLDVAAFDGRPGAPRAWLTSRSLSPFLAAVTTRHGVQLTDPATTWALLTPLLGRLEAIALGDAVRYEPRSPGSRVPSAPPLASRQRSSTRHSHSRIVATAPRLREIYDDLSPKAASPSERHLRVLFHHWGFPPPQLDHDVWGDTGELLGRSAVAFPTHRVAVEYHPTRRDDGATQCTSVAEKSQLYVTNGWRLLRVTAELLYLRPTTLRRMVSDALDSSSTYVSEHRDSQNRPGAHGST</sequence>
<dbReference type="Proteomes" id="UP001646141">
    <property type="component" value="Unassembled WGS sequence"/>
</dbReference>
<dbReference type="EMBL" id="QYAD01000004">
    <property type="protein sequence ID" value="MBL3690722.1"/>
    <property type="molecule type" value="Genomic_DNA"/>
</dbReference>
<gene>
    <name evidence="2" type="ORF">D3226_12285</name>
</gene>
<proteinExistence type="predicted"/>
<accession>A0ABS1SU70</accession>